<protein>
    <recommendedName>
        <fullName evidence="5">unspecific monooxygenase</fullName>
        <ecNumber evidence="5">1.14.14.1</ecNumber>
    </recommendedName>
</protein>
<dbReference type="GO" id="GO:0005789">
    <property type="term" value="C:endoplasmic reticulum membrane"/>
    <property type="evidence" value="ECO:0007669"/>
    <property type="project" value="UniProtKB-SubCell"/>
</dbReference>
<dbReference type="AlphaFoldDB" id="A0AAV6Q6R8"/>
<keyword evidence="7 15" id="KW-0479">Metal-binding</keyword>
<dbReference type="GO" id="GO:0016712">
    <property type="term" value="F:oxidoreductase activity, acting on paired donors, with incorporation or reduction of molecular oxygen, reduced flavin or flavoprotein as one donor, and incorporation of one atom of oxygen"/>
    <property type="evidence" value="ECO:0007669"/>
    <property type="project" value="UniProtKB-EC"/>
</dbReference>
<dbReference type="PANTHER" id="PTHR24302:SF32">
    <property type="entry name" value="CYTOCHROME P450, FAMILY 3, SUBFAMILY A, POLYPEPTIDE 65"/>
    <property type="match status" value="1"/>
</dbReference>
<keyword evidence="12 15" id="KW-0503">Monooxygenase</keyword>
<gene>
    <name evidence="17" type="ORF">JOB18_011301</name>
</gene>
<name>A0AAV6Q6R8_SOLSE</name>
<evidence type="ECO:0000256" key="2">
    <source>
        <dbReference type="ARBA" id="ARBA00004174"/>
    </source>
</evidence>
<evidence type="ECO:0000256" key="10">
    <source>
        <dbReference type="ARBA" id="ARBA00023002"/>
    </source>
</evidence>
<comment type="subcellular location">
    <subcellularLocation>
        <location evidence="3">Endoplasmic reticulum membrane</location>
        <topology evidence="3">Peripheral membrane protein</topology>
    </subcellularLocation>
    <subcellularLocation>
        <location evidence="2">Microsome membrane</location>
        <topology evidence="2">Peripheral membrane protein</topology>
    </subcellularLocation>
</comment>
<evidence type="ECO:0000256" key="12">
    <source>
        <dbReference type="ARBA" id="ARBA00023033"/>
    </source>
</evidence>
<organism evidence="17 18">
    <name type="scientific">Solea senegalensis</name>
    <name type="common">Senegalese sole</name>
    <dbReference type="NCBI Taxonomy" id="28829"/>
    <lineage>
        <taxon>Eukaryota</taxon>
        <taxon>Metazoa</taxon>
        <taxon>Chordata</taxon>
        <taxon>Craniata</taxon>
        <taxon>Vertebrata</taxon>
        <taxon>Euteleostomi</taxon>
        <taxon>Actinopterygii</taxon>
        <taxon>Neopterygii</taxon>
        <taxon>Teleostei</taxon>
        <taxon>Neoteleostei</taxon>
        <taxon>Acanthomorphata</taxon>
        <taxon>Carangaria</taxon>
        <taxon>Pleuronectiformes</taxon>
        <taxon>Pleuronectoidei</taxon>
        <taxon>Soleidae</taxon>
        <taxon>Solea</taxon>
    </lineage>
</organism>
<dbReference type="PANTHER" id="PTHR24302">
    <property type="entry name" value="CYTOCHROME P450 FAMILY 3"/>
    <property type="match status" value="1"/>
</dbReference>
<sequence>MGFLPFFSVETWILLITFICLFVMYGKWSHGVFEKMGIPGPKPLMYLGSVCQHNKVYYLDDNECAKKYGRVWGTYELRCPLLAVMDPEMLKVILVKECFTYFINRRNLKLNAALNDALVFSEDDHWRRVRNLLTPSFTSGRLKEMFSIMKHHSRKMTDCLQSKVDNNEVISIQDFFGPYSLDVMTSCVLSVDIDSLNNPNCSMMKHVKNIFKISMPVFLFQGCFPFFVPVLEMIGVSLFCKESIAFFKMIVKKIRAERNGSSHQTSRDILQQMITSQTMKGSKNLAGLNDHEITSQVTMFAFAGFETTANTLYFLAYLLARNPEVMTRLQKEIDSTFPNKGSVDYEALMQMEYLDAVVSECLRLYPPIARLDRKAKETVMIKGITIPKDMGVMVPVYALHRDPELWPEPEEFRPDRFSKENKQNIHPYAYLPFGTGPRNCLGMRFGLVIVKLALAEVLQNYSFSVCEETEIPLQMNPESFVGPLRPIKLKMLARSTT</sequence>
<evidence type="ECO:0000256" key="16">
    <source>
        <dbReference type="SAM" id="Phobius"/>
    </source>
</evidence>
<evidence type="ECO:0000256" key="1">
    <source>
        <dbReference type="ARBA" id="ARBA00001971"/>
    </source>
</evidence>
<keyword evidence="16" id="KW-0812">Transmembrane</keyword>
<proteinExistence type="inferred from homology"/>
<dbReference type="EMBL" id="JAGKHQ010000018">
    <property type="protein sequence ID" value="KAG7485495.1"/>
    <property type="molecule type" value="Genomic_DNA"/>
</dbReference>
<keyword evidence="9" id="KW-0492">Microsome</keyword>
<evidence type="ECO:0000256" key="7">
    <source>
        <dbReference type="ARBA" id="ARBA00022723"/>
    </source>
</evidence>
<comment type="catalytic activity">
    <reaction evidence="14">
        <text>an organic molecule + reduced [NADPH--hemoprotein reductase] + O2 = an alcohol + oxidized [NADPH--hemoprotein reductase] + H2O + H(+)</text>
        <dbReference type="Rhea" id="RHEA:17149"/>
        <dbReference type="Rhea" id="RHEA-COMP:11964"/>
        <dbReference type="Rhea" id="RHEA-COMP:11965"/>
        <dbReference type="ChEBI" id="CHEBI:15377"/>
        <dbReference type="ChEBI" id="CHEBI:15378"/>
        <dbReference type="ChEBI" id="CHEBI:15379"/>
        <dbReference type="ChEBI" id="CHEBI:30879"/>
        <dbReference type="ChEBI" id="CHEBI:57618"/>
        <dbReference type="ChEBI" id="CHEBI:58210"/>
        <dbReference type="ChEBI" id="CHEBI:142491"/>
        <dbReference type="EC" id="1.14.14.1"/>
    </reaction>
</comment>
<dbReference type="InterPro" id="IPR001128">
    <property type="entry name" value="Cyt_P450"/>
</dbReference>
<feature type="transmembrane region" description="Helical" evidence="16">
    <location>
        <begin position="213"/>
        <end position="239"/>
    </location>
</feature>
<evidence type="ECO:0000256" key="8">
    <source>
        <dbReference type="ARBA" id="ARBA00022824"/>
    </source>
</evidence>
<evidence type="ECO:0000256" key="4">
    <source>
        <dbReference type="ARBA" id="ARBA00010617"/>
    </source>
</evidence>
<dbReference type="FunFam" id="1.10.630.10:FF:000003">
    <property type="entry name" value="cytochrome P450 3A12-like isoform X2"/>
    <property type="match status" value="1"/>
</dbReference>
<keyword evidence="6 15" id="KW-0349">Heme</keyword>
<evidence type="ECO:0000256" key="5">
    <source>
        <dbReference type="ARBA" id="ARBA00012109"/>
    </source>
</evidence>
<dbReference type="GO" id="GO:0005506">
    <property type="term" value="F:iron ion binding"/>
    <property type="evidence" value="ECO:0007669"/>
    <property type="project" value="InterPro"/>
</dbReference>
<comment type="cofactor">
    <cofactor evidence="1">
        <name>heme</name>
        <dbReference type="ChEBI" id="CHEBI:30413"/>
    </cofactor>
</comment>
<keyword evidence="16" id="KW-1133">Transmembrane helix</keyword>
<keyword evidence="8" id="KW-0256">Endoplasmic reticulum</keyword>
<keyword evidence="10 15" id="KW-0560">Oxidoreductase</keyword>
<dbReference type="GO" id="GO:0008395">
    <property type="term" value="F:steroid hydroxylase activity"/>
    <property type="evidence" value="ECO:0007669"/>
    <property type="project" value="TreeGrafter"/>
</dbReference>
<evidence type="ECO:0000256" key="9">
    <source>
        <dbReference type="ARBA" id="ARBA00022848"/>
    </source>
</evidence>
<evidence type="ECO:0000256" key="3">
    <source>
        <dbReference type="ARBA" id="ARBA00004406"/>
    </source>
</evidence>
<evidence type="ECO:0000256" key="15">
    <source>
        <dbReference type="RuleBase" id="RU000461"/>
    </source>
</evidence>
<dbReference type="GO" id="GO:0020037">
    <property type="term" value="F:heme binding"/>
    <property type="evidence" value="ECO:0007669"/>
    <property type="project" value="InterPro"/>
</dbReference>
<evidence type="ECO:0000313" key="18">
    <source>
        <dbReference type="Proteomes" id="UP000693946"/>
    </source>
</evidence>
<feature type="transmembrane region" description="Helical" evidence="16">
    <location>
        <begin position="6"/>
        <end position="26"/>
    </location>
</feature>
<dbReference type="InterPro" id="IPR017972">
    <property type="entry name" value="Cyt_P450_CS"/>
</dbReference>
<keyword evidence="11 15" id="KW-0408">Iron</keyword>
<dbReference type="PROSITE" id="PS00086">
    <property type="entry name" value="CYTOCHROME_P450"/>
    <property type="match status" value="1"/>
</dbReference>
<accession>A0AAV6Q6R8</accession>
<dbReference type="EC" id="1.14.14.1" evidence="5"/>
<keyword evidence="18" id="KW-1185">Reference proteome</keyword>
<dbReference type="Proteomes" id="UP000693946">
    <property type="component" value="Linkage Group LG6"/>
</dbReference>
<comment type="caution">
    <text evidence="17">The sequence shown here is derived from an EMBL/GenBank/DDBJ whole genome shotgun (WGS) entry which is preliminary data.</text>
</comment>
<evidence type="ECO:0000256" key="6">
    <source>
        <dbReference type="ARBA" id="ARBA00022617"/>
    </source>
</evidence>
<dbReference type="InterPro" id="IPR050705">
    <property type="entry name" value="Cytochrome_P450_3A"/>
</dbReference>
<evidence type="ECO:0000256" key="14">
    <source>
        <dbReference type="ARBA" id="ARBA00047827"/>
    </source>
</evidence>
<keyword evidence="13 16" id="KW-0472">Membrane</keyword>
<dbReference type="Pfam" id="PF00067">
    <property type="entry name" value="p450"/>
    <property type="match status" value="1"/>
</dbReference>
<reference evidence="17 18" key="1">
    <citation type="journal article" date="2021" name="Sci. Rep.">
        <title>Chromosome anchoring in Senegalese sole (Solea senegalensis) reveals sex-associated markers and genome rearrangements in flatfish.</title>
        <authorList>
            <person name="Guerrero-Cozar I."/>
            <person name="Gomez-Garrido J."/>
            <person name="Berbel C."/>
            <person name="Martinez-Blanch J.F."/>
            <person name="Alioto T."/>
            <person name="Claros M.G."/>
            <person name="Gagnaire P.A."/>
            <person name="Manchado M."/>
        </authorList>
    </citation>
    <scope>NUCLEOTIDE SEQUENCE [LARGE SCALE GENOMIC DNA]</scope>
    <source>
        <strain evidence="17">Sse05_10M</strain>
    </source>
</reference>
<comment type="similarity">
    <text evidence="4 15">Belongs to the cytochrome P450 family.</text>
</comment>
<evidence type="ECO:0000256" key="11">
    <source>
        <dbReference type="ARBA" id="ARBA00023004"/>
    </source>
</evidence>
<evidence type="ECO:0000313" key="17">
    <source>
        <dbReference type="EMBL" id="KAG7485495.1"/>
    </source>
</evidence>
<evidence type="ECO:0000256" key="13">
    <source>
        <dbReference type="ARBA" id="ARBA00023136"/>
    </source>
</evidence>